<dbReference type="Proteomes" id="UP000256970">
    <property type="component" value="Unassembled WGS sequence"/>
</dbReference>
<evidence type="ECO:0000256" key="6">
    <source>
        <dbReference type="ARBA" id="ARBA00023002"/>
    </source>
</evidence>
<feature type="compositionally biased region" description="Low complexity" evidence="9">
    <location>
        <begin position="270"/>
        <end position="305"/>
    </location>
</feature>
<dbReference type="Gene3D" id="2.60.120.650">
    <property type="entry name" value="Cupin"/>
    <property type="match status" value="1"/>
</dbReference>
<keyword evidence="12" id="KW-1185">Reference proteome</keyword>
<accession>A0A383W3J8</accession>
<proteinExistence type="inferred from homology"/>
<comment type="subcellular location">
    <subcellularLocation>
        <location evidence="2">Nucleus</location>
    </subcellularLocation>
</comment>
<dbReference type="EMBL" id="FNXT01001074">
    <property type="protein sequence ID" value="SZX71743.1"/>
    <property type="molecule type" value="Genomic_DNA"/>
</dbReference>
<dbReference type="SMART" id="SM00558">
    <property type="entry name" value="JmjC"/>
    <property type="match status" value="1"/>
</dbReference>
<reference evidence="11 12" key="1">
    <citation type="submission" date="2016-10" db="EMBL/GenBank/DDBJ databases">
        <authorList>
            <person name="Cai Z."/>
        </authorList>
    </citation>
    <scope>NUCLEOTIDE SEQUENCE [LARGE SCALE GENOMIC DNA]</scope>
</reference>
<dbReference type="InterPro" id="IPR003347">
    <property type="entry name" value="JmjC_dom"/>
</dbReference>
<dbReference type="GO" id="GO:0046872">
    <property type="term" value="F:metal ion binding"/>
    <property type="evidence" value="ECO:0007669"/>
    <property type="project" value="UniProtKB-KW"/>
</dbReference>
<keyword evidence="5" id="KW-0223">Dioxygenase</keyword>
<feature type="domain" description="JmjC" evidence="10">
    <location>
        <begin position="470"/>
        <end position="613"/>
    </location>
</feature>
<evidence type="ECO:0000256" key="4">
    <source>
        <dbReference type="ARBA" id="ARBA00022723"/>
    </source>
</evidence>
<evidence type="ECO:0000256" key="2">
    <source>
        <dbReference type="ARBA" id="ARBA00004123"/>
    </source>
</evidence>
<dbReference type="GO" id="GO:0005634">
    <property type="term" value="C:nucleus"/>
    <property type="evidence" value="ECO:0007669"/>
    <property type="project" value="UniProtKB-SubCell"/>
</dbReference>
<evidence type="ECO:0000259" key="10">
    <source>
        <dbReference type="PROSITE" id="PS51184"/>
    </source>
</evidence>
<evidence type="ECO:0000256" key="5">
    <source>
        <dbReference type="ARBA" id="ARBA00022964"/>
    </source>
</evidence>
<organism evidence="11 12">
    <name type="scientific">Tetradesmus obliquus</name>
    <name type="common">Green alga</name>
    <name type="synonym">Acutodesmus obliquus</name>
    <dbReference type="NCBI Taxonomy" id="3088"/>
    <lineage>
        <taxon>Eukaryota</taxon>
        <taxon>Viridiplantae</taxon>
        <taxon>Chlorophyta</taxon>
        <taxon>core chlorophytes</taxon>
        <taxon>Chlorophyceae</taxon>
        <taxon>CS clade</taxon>
        <taxon>Sphaeropleales</taxon>
        <taxon>Scenedesmaceae</taxon>
        <taxon>Tetradesmus</taxon>
    </lineage>
</organism>
<evidence type="ECO:0000256" key="9">
    <source>
        <dbReference type="SAM" id="MobiDB-lite"/>
    </source>
</evidence>
<dbReference type="SUPFAM" id="SSF51197">
    <property type="entry name" value="Clavaminate synthase-like"/>
    <property type="match status" value="1"/>
</dbReference>
<keyword evidence="8" id="KW-0539">Nucleus</keyword>
<evidence type="ECO:0000313" key="12">
    <source>
        <dbReference type="Proteomes" id="UP000256970"/>
    </source>
</evidence>
<dbReference type="GO" id="GO:0051213">
    <property type="term" value="F:dioxygenase activity"/>
    <property type="evidence" value="ECO:0007669"/>
    <property type="project" value="UniProtKB-KW"/>
</dbReference>
<name>A0A383W3J8_TETOB</name>
<comment type="similarity">
    <text evidence="3">Belongs to the JARID1 histone demethylase family.</text>
</comment>
<keyword evidence="7" id="KW-0408">Iron</keyword>
<gene>
    <name evidence="11" type="ORF">BQ4739_LOCUS11864</name>
</gene>
<evidence type="ECO:0000256" key="1">
    <source>
        <dbReference type="ARBA" id="ARBA00001954"/>
    </source>
</evidence>
<dbReference type="InterPro" id="IPR056520">
    <property type="entry name" value="ARM_KDM8_N"/>
</dbReference>
<dbReference type="PANTHER" id="PTHR12461">
    <property type="entry name" value="HYPOXIA-INDUCIBLE FACTOR 1 ALPHA INHIBITOR-RELATED"/>
    <property type="match status" value="1"/>
</dbReference>
<sequence>MQGGSGSSCGAAGLPFTSCLQRFMQRLQQQLTGEELQVFWREWDAQGGGPCSSLRQQAAARLQAHAVCWQDVAFAADALQELCWEQLHTGHWMDVHLVWRDAYTLCMLLTVVAKLAVVCMPGQAAAAAAAAVANSTMHRSAASATQLESAAMASTPQPGTSAIAVAKQTAAAAAQPAVHDLEVALTPQQQQQQQLDQVLRQMLPAALKQLDLAAMMGGLRFRPLLDEAIALLDQQLLLLHSRVDNSHAAAAAEPGTEAGDTAANAGVSTAAQEASTAARAAADVRKTQQQTAAAEHDTAAAAEPAGSDDGLHHAKRRRLQQPAAAAVPQVTPQQQQQQQQQESKEQLHQRELLQLPAGSLSAASAVVPVECCPSLEHFMMTYLLAEGGPQPVVIRGAMQHWPALTKWHDQAYLSRVAGRRTVPVELGQHYLQEGWGTALMTLGDFIAQHMAPEPAAAATAAAAAAPPQRGYLAQHQLFEQVPALAADIATPDYCMLGEAGVSSVNAWFGPGGTVTPLHQDPEHNFLAQVVGRKYVRLYHPKHTQRLYPHASGMHTNTSQVDIDAVDELAFPEFAGTPFTDVVLQPGDMLYMPPKHWHYVRSLSVSFSVSFWWS</sequence>
<evidence type="ECO:0000256" key="7">
    <source>
        <dbReference type="ARBA" id="ARBA00023004"/>
    </source>
</evidence>
<feature type="region of interest" description="Disordered" evidence="9">
    <location>
        <begin position="250"/>
        <end position="347"/>
    </location>
</feature>
<feature type="compositionally biased region" description="Low complexity" evidence="9">
    <location>
        <begin position="250"/>
        <end position="263"/>
    </location>
</feature>
<dbReference type="AlphaFoldDB" id="A0A383W3J8"/>
<comment type="cofactor">
    <cofactor evidence="1">
        <name>Fe(2+)</name>
        <dbReference type="ChEBI" id="CHEBI:29033"/>
    </cofactor>
</comment>
<protein>
    <recommendedName>
        <fullName evidence="10">JmjC domain-containing protein</fullName>
    </recommendedName>
</protein>
<dbReference type="STRING" id="3088.A0A383W3J8"/>
<evidence type="ECO:0000256" key="3">
    <source>
        <dbReference type="ARBA" id="ARBA00006801"/>
    </source>
</evidence>
<evidence type="ECO:0000256" key="8">
    <source>
        <dbReference type="ARBA" id="ARBA00023242"/>
    </source>
</evidence>
<feature type="compositionally biased region" description="Low complexity" evidence="9">
    <location>
        <begin position="320"/>
        <end position="341"/>
    </location>
</feature>
<keyword evidence="6" id="KW-0560">Oxidoreductase</keyword>
<dbReference type="PROSITE" id="PS51184">
    <property type="entry name" value="JMJC"/>
    <property type="match status" value="1"/>
</dbReference>
<keyword evidence="4" id="KW-0479">Metal-binding</keyword>
<dbReference type="Pfam" id="PF24472">
    <property type="entry name" value="ARM_KDM8_N"/>
    <property type="match status" value="1"/>
</dbReference>
<evidence type="ECO:0000313" key="11">
    <source>
        <dbReference type="EMBL" id="SZX71743.1"/>
    </source>
</evidence>
<dbReference type="PANTHER" id="PTHR12461:SF105">
    <property type="entry name" value="HYPOXIA-INDUCIBLE FACTOR 1-ALPHA INHIBITOR"/>
    <property type="match status" value="1"/>
</dbReference>
<dbReference type="InterPro" id="IPR041667">
    <property type="entry name" value="Cupin_8"/>
</dbReference>
<dbReference type="Pfam" id="PF13621">
    <property type="entry name" value="Cupin_8"/>
    <property type="match status" value="1"/>
</dbReference>